<keyword evidence="6" id="KW-1185">Reference proteome</keyword>
<dbReference type="PANTHER" id="PTHR47784:SF4">
    <property type="entry name" value="ZN(II)2CYS6 TRANSCRIPTION FACTOR (EUROFUNG)"/>
    <property type="match status" value="1"/>
</dbReference>
<evidence type="ECO:0000256" key="2">
    <source>
        <dbReference type="SAM" id="MobiDB-lite"/>
    </source>
</evidence>
<dbReference type="InterPro" id="IPR053157">
    <property type="entry name" value="Sterol_Uptake_Regulator"/>
</dbReference>
<evidence type="ECO:0000259" key="4">
    <source>
        <dbReference type="PROSITE" id="PS51186"/>
    </source>
</evidence>
<dbReference type="Gene3D" id="3.40.630.30">
    <property type="match status" value="1"/>
</dbReference>
<feature type="region of interest" description="Disordered" evidence="2">
    <location>
        <begin position="44"/>
        <end position="67"/>
    </location>
</feature>
<dbReference type="Pfam" id="PF00172">
    <property type="entry name" value="Zn_clus"/>
    <property type="match status" value="1"/>
</dbReference>
<evidence type="ECO:0000313" key="6">
    <source>
        <dbReference type="Proteomes" id="UP001174997"/>
    </source>
</evidence>
<dbReference type="InterPro" id="IPR036864">
    <property type="entry name" value="Zn2-C6_fun-type_DNA-bd_sf"/>
</dbReference>
<name>A0AA39YX04_9PEZI</name>
<feature type="domain" description="Zn(2)-C6 fungal-type" evidence="3">
    <location>
        <begin position="12"/>
        <end position="42"/>
    </location>
</feature>
<dbReference type="GO" id="GO:0016747">
    <property type="term" value="F:acyltransferase activity, transferring groups other than amino-acyl groups"/>
    <property type="evidence" value="ECO:0007669"/>
    <property type="project" value="InterPro"/>
</dbReference>
<dbReference type="Gene3D" id="4.10.240.10">
    <property type="entry name" value="Zn(2)-C6 fungal-type DNA-binding domain"/>
    <property type="match status" value="1"/>
</dbReference>
<dbReference type="InterPro" id="IPR000182">
    <property type="entry name" value="GNAT_dom"/>
</dbReference>
<dbReference type="EMBL" id="JAULSY010000188">
    <property type="protein sequence ID" value="KAK0659175.1"/>
    <property type="molecule type" value="Genomic_DNA"/>
</dbReference>
<evidence type="ECO:0000259" key="3">
    <source>
        <dbReference type="PROSITE" id="PS50048"/>
    </source>
</evidence>
<dbReference type="SMART" id="SM00066">
    <property type="entry name" value="GAL4"/>
    <property type="match status" value="1"/>
</dbReference>
<feature type="region of interest" description="Disordered" evidence="2">
    <location>
        <begin position="411"/>
        <end position="440"/>
    </location>
</feature>
<gene>
    <name evidence="5" type="ORF">QBC41DRAFT_308014</name>
</gene>
<dbReference type="PANTHER" id="PTHR47784">
    <property type="entry name" value="STEROL UPTAKE CONTROL PROTEIN 2"/>
    <property type="match status" value="1"/>
</dbReference>
<dbReference type="GO" id="GO:0008270">
    <property type="term" value="F:zinc ion binding"/>
    <property type="evidence" value="ECO:0007669"/>
    <property type="project" value="InterPro"/>
</dbReference>
<feature type="domain" description="N-acetyltransferase" evidence="4">
    <location>
        <begin position="451"/>
        <end position="651"/>
    </location>
</feature>
<evidence type="ECO:0000313" key="5">
    <source>
        <dbReference type="EMBL" id="KAK0659175.1"/>
    </source>
</evidence>
<dbReference type="CDD" id="cd00067">
    <property type="entry name" value="GAL4"/>
    <property type="match status" value="1"/>
</dbReference>
<dbReference type="SUPFAM" id="SSF57701">
    <property type="entry name" value="Zn2/Cys6 DNA-binding domain"/>
    <property type="match status" value="1"/>
</dbReference>
<dbReference type="SUPFAM" id="SSF55729">
    <property type="entry name" value="Acyl-CoA N-acyltransferases (Nat)"/>
    <property type="match status" value="1"/>
</dbReference>
<keyword evidence="1" id="KW-0539">Nucleus</keyword>
<dbReference type="PROSITE" id="PS51186">
    <property type="entry name" value="GNAT"/>
    <property type="match status" value="1"/>
</dbReference>
<dbReference type="AlphaFoldDB" id="A0AA39YX04"/>
<dbReference type="InterPro" id="IPR021858">
    <property type="entry name" value="Fun_TF"/>
</dbReference>
<dbReference type="PROSITE" id="PS00463">
    <property type="entry name" value="ZN2_CY6_FUNGAL_1"/>
    <property type="match status" value="1"/>
</dbReference>
<evidence type="ECO:0008006" key="7">
    <source>
        <dbReference type="Google" id="ProtNLM"/>
    </source>
</evidence>
<dbReference type="Pfam" id="PF11951">
    <property type="entry name" value="Fungal_trans_2"/>
    <property type="match status" value="1"/>
</dbReference>
<accession>A0AA39YX04</accession>
<dbReference type="Pfam" id="PF13673">
    <property type="entry name" value="Acetyltransf_10"/>
    <property type="match status" value="1"/>
</dbReference>
<dbReference type="InterPro" id="IPR001138">
    <property type="entry name" value="Zn2Cys6_DnaBD"/>
</dbReference>
<evidence type="ECO:0000256" key="1">
    <source>
        <dbReference type="ARBA" id="ARBA00023242"/>
    </source>
</evidence>
<dbReference type="CDD" id="cd04301">
    <property type="entry name" value="NAT_SF"/>
    <property type="match status" value="1"/>
</dbReference>
<dbReference type="PROSITE" id="PS50048">
    <property type="entry name" value="ZN2_CY6_FUNGAL_2"/>
    <property type="match status" value="1"/>
</dbReference>
<reference evidence="5" key="1">
    <citation type="submission" date="2023-06" db="EMBL/GenBank/DDBJ databases">
        <title>Genome-scale phylogeny and comparative genomics of the fungal order Sordariales.</title>
        <authorList>
            <consortium name="Lawrence Berkeley National Laboratory"/>
            <person name="Hensen N."/>
            <person name="Bonometti L."/>
            <person name="Westerberg I."/>
            <person name="Brannstrom I.O."/>
            <person name="Guillou S."/>
            <person name="Cros-Aarteil S."/>
            <person name="Calhoun S."/>
            <person name="Haridas S."/>
            <person name="Kuo A."/>
            <person name="Mondo S."/>
            <person name="Pangilinan J."/>
            <person name="Riley R."/>
            <person name="Labutti K."/>
            <person name="Andreopoulos B."/>
            <person name="Lipzen A."/>
            <person name="Chen C."/>
            <person name="Yanf M."/>
            <person name="Daum C."/>
            <person name="Ng V."/>
            <person name="Clum A."/>
            <person name="Steindorff A."/>
            <person name="Ohm R."/>
            <person name="Martin F."/>
            <person name="Silar P."/>
            <person name="Natvig D."/>
            <person name="Lalanne C."/>
            <person name="Gautier V."/>
            <person name="Ament-Velasquez S.L."/>
            <person name="Kruys A."/>
            <person name="Hutchinson M.I."/>
            <person name="Powell A.J."/>
            <person name="Barry K."/>
            <person name="Miller A.N."/>
            <person name="Grigoriev I.V."/>
            <person name="Debuchy R."/>
            <person name="Gladieux P."/>
            <person name="Thoren M.H."/>
            <person name="Johannesson H."/>
        </authorList>
    </citation>
    <scope>NUCLEOTIDE SEQUENCE</scope>
    <source>
        <strain evidence="5">CBS 307.81</strain>
    </source>
</reference>
<protein>
    <recommendedName>
        <fullName evidence="7">Zn(2)-C6 fungal-type domain-containing protein</fullName>
    </recommendedName>
</protein>
<organism evidence="5 6">
    <name type="scientific">Cercophora samala</name>
    <dbReference type="NCBI Taxonomy" id="330535"/>
    <lineage>
        <taxon>Eukaryota</taxon>
        <taxon>Fungi</taxon>
        <taxon>Dikarya</taxon>
        <taxon>Ascomycota</taxon>
        <taxon>Pezizomycotina</taxon>
        <taxon>Sordariomycetes</taxon>
        <taxon>Sordariomycetidae</taxon>
        <taxon>Sordariales</taxon>
        <taxon>Lasiosphaeriaceae</taxon>
        <taxon>Cercophora</taxon>
    </lineage>
</organism>
<feature type="compositionally biased region" description="Polar residues" evidence="2">
    <location>
        <begin position="44"/>
        <end position="55"/>
    </location>
</feature>
<dbReference type="InterPro" id="IPR016181">
    <property type="entry name" value="Acyl_CoA_acyltransferase"/>
</dbReference>
<comment type="caution">
    <text evidence="5">The sequence shown here is derived from an EMBL/GenBank/DDBJ whole genome shotgun (WGS) entry which is preliminary data.</text>
</comment>
<proteinExistence type="predicted"/>
<sequence>MMRRRHKKSRRGCLECKKRHIKCDETRPRCINCTTVERNCQYSTPGYQSPSETSGSPAPVSVPQPTPAPVSVSAPASVVASDHALPAVSPAAIPMLDFHAFSYAGDMNGKIDIVHMQLFYHYMTNHSVIYPFVDYDGGLKRIIIETALREPFLLHSILAMASRHLSETGSSNTAYYHDLAIELQTHALSLFNSFDVEYFAQSIQRRVPVFLFSAILGFHALCDMLAYRDDAFPSNLARLTGYFRLHRGILAVMDGYWEDLKKTELRILFDNIVPRWYEISDDGGSDCDDIKQRIQDSPNLDDEQREAFAKVLKYLQWVFDAKPDYRGRAHLLCSFAVMIPRPFVDAVEAGKPEALAILAYFYAALHFCRDIWLIGNSGQFLLTSLATHLNQLGPEWSAWLEKPCQMLRESLEEDTLNTQSSATTSDQSLPHGSTTTSTTSLVSTAAMGQDIVISRPSEADARRIAEIHISAMDSNPLLHAQFPTPEGLQALHRFLEAETLDEIRDPVSGVLVARDGPAGPVTGFVKWTSPSHPQDVKLEKGDIVHLEACCRRFLDEYASLAEQAKERSVGDKPCYRLSFVCTDPEYQGRGVGTLLTRTVLELAKEDNLPVYLESTDVAVSIYERLGFRAIDSFEMRIPGRNDAEPSVLYQEVCMVWYPFGQI</sequence>
<dbReference type="GO" id="GO:0001228">
    <property type="term" value="F:DNA-binding transcription activator activity, RNA polymerase II-specific"/>
    <property type="evidence" value="ECO:0007669"/>
    <property type="project" value="TreeGrafter"/>
</dbReference>
<feature type="compositionally biased region" description="Polar residues" evidence="2">
    <location>
        <begin position="416"/>
        <end position="432"/>
    </location>
</feature>
<dbReference type="Proteomes" id="UP001174997">
    <property type="component" value="Unassembled WGS sequence"/>
</dbReference>